<dbReference type="InterPro" id="IPR037294">
    <property type="entry name" value="ABC_BtuC-like"/>
</dbReference>
<comment type="similarity">
    <text evidence="2 6">Belongs to the ABC-3 integral membrane protein family.</text>
</comment>
<evidence type="ECO:0000256" key="2">
    <source>
        <dbReference type="ARBA" id="ARBA00008034"/>
    </source>
</evidence>
<keyword evidence="4 7" id="KW-1133">Transmembrane helix</keyword>
<evidence type="ECO:0000256" key="6">
    <source>
        <dbReference type="RuleBase" id="RU003943"/>
    </source>
</evidence>
<dbReference type="AlphaFoldDB" id="A0AA46DYZ4"/>
<organism evidence="8 9">
    <name type="scientific">Hypnocyclicus thermotrophus</name>
    <dbReference type="NCBI Taxonomy" id="1627895"/>
    <lineage>
        <taxon>Bacteria</taxon>
        <taxon>Fusobacteriati</taxon>
        <taxon>Fusobacteriota</taxon>
        <taxon>Fusobacteriia</taxon>
        <taxon>Fusobacteriales</taxon>
        <taxon>Fusobacteriaceae</taxon>
        <taxon>Hypnocyclicus</taxon>
    </lineage>
</organism>
<feature type="transmembrane region" description="Helical" evidence="7">
    <location>
        <begin position="70"/>
        <end position="92"/>
    </location>
</feature>
<dbReference type="Pfam" id="PF00950">
    <property type="entry name" value="ABC-3"/>
    <property type="match status" value="1"/>
</dbReference>
<feature type="transmembrane region" description="Helical" evidence="7">
    <location>
        <begin position="145"/>
        <end position="169"/>
    </location>
</feature>
<protein>
    <submittedName>
        <fullName evidence="8">Zinc transport system permease protein</fullName>
    </submittedName>
</protein>
<evidence type="ECO:0000256" key="4">
    <source>
        <dbReference type="ARBA" id="ARBA00022989"/>
    </source>
</evidence>
<keyword evidence="9" id="KW-1185">Reference proteome</keyword>
<comment type="subcellular location">
    <subcellularLocation>
        <location evidence="6">Cell membrane</location>
        <topology evidence="6">Multi-pass membrane protein</topology>
    </subcellularLocation>
    <subcellularLocation>
        <location evidence="1">Membrane</location>
        <topology evidence="1">Multi-pass membrane protein</topology>
    </subcellularLocation>
</comment>
<dbReference type="GO" id="GO:0010043">
    <property type="term" value="P:response to zinc ion"/>
    <property type="evidence" value="ECO:0007669"/>
    <property type="project" value="TreeGrafter"/>
</dbReference>
<dbReference type="Proteomes" id="UP000294678">
    <property type="component" value="Unassembled WGS sequence"/>
</dbReference>
<dbReference type="CDD" id="cd06550">
    <property type="entry name" value="TM_ABC_iron-siderophores_like"/>
    <property type="match status" value="1"/>
</dbReference>
<dbReference type="SUPFAM" id="SSF81345">
    <property type="entry name" value="ABC transporter involved in vitamin B12 uptake, BtuC"/>
    <property type="match status" value="1"/>
</dbReference>
<accession>A0AA46DYZ4</accession>
<evidence type="ECO:0000256" key="5">
    <source>
        <dbReference type="ARBA" id="ARBA00023136"/>
    </source>
</evidence>
<dbReference type="RefSeq" id="WP_134112688.1">
    <property type="nucleotide sequence ID" value="NZ_SOBG01000003.1"/>
</dbReference>
<feature type="transmembrane region" description="Helical" evidence="7">
    <location>
        <begin position="43"/>
        <end position="64"/>
    </location>
</feature>
<dbReference type="EMBL" id="SOBG01000003">
    <property type="protein sequence ID" value="TDT71423.1"/>
    <property type="molecule type" value="Genomic_DNA"/>
</dbReference>
<evidence type="ECO:0000313" key="8">
    <source>
        <dbReference type="EMBL" id="TDT71423.1"/>
    </source>
</evidence>
<comment type="caution">
    <text evidence="8">The sequence shown here is derived from an EMBL/GenBank/DDBJ whole genome shotgun (WGS) entry which is preliminary data.</text>
</comment>
<dbReference type="GO" id="GO:0055085">
    <property type="term" value="P:transmembrane transport"/>
    <property type="evidence" value="ECO:0007669"/>
    <property type="project" value="InterPro"/>
</dbReference>
<proteinExistence type="inferred from homology"/>
<evidence type="ECO:0000256" key="1">
    <source>
        <dbReference type="ARBA" id="ARBA00004141"/>
    </source>
</evidence>
<reference evidence="8 9" key="1">
    <citation type="submission" date="2019-03" db="EMBL/GenBank/DDBJ databases">
        <title>Genomic Encyclopedia of Type Strains, Phase IV (KMG-IV): sequencing the most valuable type-strain genomes for metagenomic binning, comparative biology and taxonomic classification.</title>
        <authorList>
            <person name="Goeker M."/>
        </authorList>
    </citation>
    <scope>NUCLEOTIDE SEQUENCE [LARGE SCALE GENOMIC DNA]</scope>
    <source>
        <strain evidence="8 9">DSM 100055</strain>
    </source>
</reference>
<feature type="transmembrane region" description="Helical" evidence="7">
    <location>
        <begin position="17"/>
        <end position="38"/>
    </location>
</feature>
<dbReference type="PANTHER" id="PTHR30477:SF18">
    <property type="entry name" value="METAL TRANSPORT SYSTEM MEMBRANE PROTEIN CT_417-RELATED"/>
    <property type="match status" value="1"/>
</dbReference>
<feature type="transmembrane region" description="Helical" evidence="7">
    <location>
        <begin position="190"/>
        <end position="214"/>
    </location>
</feature>
<keyword evidence="6" id="KW-0813">Transport</keyword>
<evidence type="ECO:0000313" key="9">
    <source>
        <dbReference type="Proteomes" id="UP000294678"/>
    </source>
</evidence>
<keyword evidence="3 6" id="KW-0812">Transmembrane</keyword>
<evidence type="ECO:0000256" key="3">
    <source>
        <dbReference type="ARBA" id="ARBA00022692"/>
    </source>
</evidence>
<keyword evidence="5 7" id="KW-0472">Membrane</keyword>
<dbReference type="GO" id="GO:0043190">
    <property type="term" value="C:ATP-binding cassette (ABC) transporter complex"/>
    <property type="evidence" value="ECO:0007669"/>
    <property type="project" value="InterPro"/>
</dbReference>
<dbReference type="PANTHER" id="PTHR30477">
    <property type="entry name" value="ABC-TRANSPORTER METAL-BINDING PROTEIN"/>
    <property type="match status" value="1"/>
</dbReference>
<dbReference type="InterPro" id="IPR001626">
    <property type="entry name" value="ABC_TroCD"/>
</dbReference>
<dbReference type="Gene3D" id="1.10.3470.10">
    <property type="entry name" value="ABC transporter involved in vitamin B12 uptake, BtuC"/>
    <property type="match status" value="1"/>
</dbReference>
<name>A0AA46DYZ4_9FUSO</name>
<feature type="transmembrane region" description="Helical" evidence="7">
    <location>
        <begin position="234"/>
        <end position="267"/>
    </location>
</feature>
<gene>
    <name evidence="8" type="ORF">EV215_0796</name>
</gene>
<evidence type="ECO:0000256" key="7">
    <source>
        <dbReference type="SAM" id="Phobius"/>
    </source>
</evidence>
<sequence>MNFIDILMSPDIPFLRYAFIIAIIVSISLGISGSIVVVKNMSYVAGAISHAILGGIGIALYLEIALNIKYINPTIGALVFAILSAYIINYAITKGKERKDTIIGIIWSVGMSVGVLFISITPGYVDPMNYLFGNILLINKSDIFLILGLNILILIFLYFFYHQILLVMFDEEFAKTRGIDTEKIQLLMMIFIAITVLMLVRIIGILMVIALLTIPPAIVQNDNNSLKKLIIKSIFINMIVLVIGIFLSFYLNVSVSVITVLLLGILYIIRLK</sequence>
<feature type="transmembrane region" description="Helical" evidence="7">
    <location>
        <begin position="104"/>
        <end position="125"/>
    </location>
</feature>